<evidence type="ECO:0000313" key="2">
    <source>
        <dbReference type="EMBL" id="MBB6553357.1"/>
    </source>
</evidence>
<comment type="caution">
    <text evidence="2">The sequence shown here is derived from an EMBL/GenBank/DDBJ whole genome shotgun (WGS) entry which is preliminary data.</text>
</comment>
<feature type="compositionally biased region" description="Acidic residues" evidence="1">
    <location>
        <begin position="137"/>
        <end position="147"/>
    </location>
</feature>
<dbReference type="AlphaFoldDB" id="A0A7X0P1B6"/>
<name>A0A7X0P1B6_9ACTN</name>
<evidence type="ECO:0008006" key="4">
    <source>
        <dbReference type="Google" id="ProtNLM"/>
    </source>
</evidence>
<accession>A0A7X0P1B6</accession>
<sequence>MAKKSRRQRAARHDQQSWQLADVDAAAQVEVFQRRVLRSAEALTTLMNEAESWDEVAARTAAMMNTVVAELVERTSSWHAFDVLAWLQRANMAYAEEYQESTHEGLSALVELAALLMMERPSADAMSGDSRPREPEPESEPESESDGMVDPGAVAQLCHDLDAGLRHLVDGGHLLNLTRHADGGPDWQLRFHMVEREMLLRNLGYPHMQERLLRGLFGEPPVSDLLVTTLGFTIEQALKVIDGLHRVIENAYWDSVDAAREHVLAAPRAADAVATGSAATRRRQHGRKAVDRELLDRSRASVAAIAAIVSDRLGRRIAITAEQLAAMLDEGCSAIEAVLQLFSQPFGTRPAVDLVEDYFRGRNPLRTRAVLHDSAIGYFPVNVGNLLFGLRELIEDAFKQHNVFDLYAKHRGDWVEEGAVAALQERLAPEEVHRNIEFVLADGRAVESDALLVCDRVALAIEAKAVSLTPRARSGDPARMSRDLTRIVADTVQQADRLRTTLARDGRLRVRDRNQAEFDFAHVRRVFPIAVTLEDVTSVTGSASAFVDAGILPSRRELPWIVSLFDLWVICEIAEGPAQLLHYLQQHEQAINLNMITASEELDLFMMFLDQGLYLGDHVDQDGNPTTELFTLSMTDPLDAYYLHQTGQRRTPAPKPRQEWSPKAFRELTTQLECERPDGWTTAALNLHQGDRNVRNEVATMVRRLARRTRLDGRPHDETRLFADSHSSFGVTGMSVGKGYTVDRLRERLLTWCRARKHLERTASWTGIGVIANRPGKVAVLVQLDEPWTDDPELDQLVATLQMRPAAEVATTRR</sequence>
<keyword evidence="3" id="KW-1185">Reference proteome</keyword>
<proteinExistence type="predicted"/>
<dbReference type="RefSeq" id="WP_185107523.1">
    <property type="nucleotide sequence ID" value="NZ_JACHMI010000001.1"/>
</dbReference>
<evidence type="ECO:0000313" key="3">
    <source>
        <dbReference type="Proteomes" id="UP000565579"/>
    </source>
</evidence>
<organism evidence="2 3">
    <name type="scientific">Nonomuraea rubra</name>
    <dbReference type="NCBI Taxonomy" id="46180"/>
    <lineage>
        <taxon>Bacteria</taxon>
        <taxon>Bacillati</taxon>
        <taxon>Actinomycetota</taxon>
        <taxon>Actinomycetes</taxon>
        <taxon>Streptosporangiales</taxon>
        <taxon>Streptosporangiaceae</taxon>
        <taxon>Nonomuraea</taxon>
    </lineage>
</organism>
<dbReference type="Proteomes" id="UP000565579">
    <property type="component" value="Unassembled WGS sequence"/>
</dbReference>
<protein>
    <recommendedName>
        <fullName evidence="4">NERD domain-containing protein</fullName>
    </recommendedName>
</protein>
<gene>
    <name evidence="2" type="ORF">HD593_008152</name>
</gene>
<feature type="region of interest" description="Disordered" evidence="1">
    <location>
        <begin position="123"/>
        <end position="150"/>
    </location>
</feature>
<dbReference type="EMBL" id="JACHMI010000001">
    <property type="protein sequence ID" value="MBB6553357.1"/>
    <property type="molecule type" value="Genomic_DNA"/>
</dbReference>
<reference evidence="2 3" key="1">
    <citation type="submission" date="2020-08" db="EMBL/GenBank/DDBJ databases">
        <title>Sequencing the genomes of 1000 actinobacteria strains.</title>
        <authorList>
            <person name="Klenk H.-P."/>
        </authorList>
    </citation>
    <scope>NUCLEOTIDE SEQUENCE [LARGE SCALE GENOMIC DNA]</scope>
    <source>
        <strain evidence="2 3">DSM 43768</strain>
    </source>
</reference>
<evidence type="ECO:0000256" key="1">
    <source>
        <dbReference type="SAM" id="MobiDB-lite"/>
    </source>
</evidence>